<dbReference type="EMBL" id="JAGXEW010000013">
    <property type="protein sequence ID" value="KAK1164377.1"/>
    <property type="molecule type" value="Genomic_DNA"/>
</dbReference>
<organism evidence="2 3">
    <name type="scientific">Acipenser oxyrinchus oxyrinchus</name>
    <dbReference type="NCBI Taxonomy" id="40147"/>
    <lineage>
        <taxon>Eukaryota</taxon>
        <taxon>Metazoa</taxon>
        <taxon>Chordata</taxon>
        <taxon>Craniata</taxon>
        <taxon>Vertebrata</taxon>
        <taxon>Euteleostomi</taxon>
        <taxon>Actinopterygii</taxon>
        <taxon>Chondrostei</taxon>
        <taxon>Acipenseriformes</taxon>
        <taxon>Acipenseridae</taxon>
        <taxon>Acipenser</taxon>
    </lineage>
</organism>
<feature type="region of interest" description="Disordered" evidence="1">
    <location>
        <begin position="1"/>
        <end position="24"/>
    </location>
</feature>
<name>A0AAD8D919_ACIOX</name>
<sequence length="90" mass="10326">MKQSHKPSPDLQLCAPPDTDETIPQAQPWHETQTCFSLQIPLSMNVSSFLTFDQPTISYCGIHQETMDKHRERDIELSTITTITRPSEHM</sequence>
<gene>
    <name evidence="2" type="primary">LRRTM3</name>
    <name evidence="2" type="ORF">AOXY_G14663</name>
</gene>
<keyword evidence="2" id="KW-0812">Transmembrane</keyword>
<evidence type="ECO:0000256" key="1">
    <source>
        <dbReference type="SAM" id="MobiDB-lite"/>
    </source>
</evidence>
<accession>A0AAD8D919</accession>
<dbReference type="AlphaFoldDB" id="A0AAD8D919"/>
<reference evidence="2" key="1">
    <citation type="submission" date="2022-02" db="EMBL/GenBank/DDBJ databases">
        <title>Atlantic sturgeon de novo genome assembly.</title>
        <authorList>
            <person name="Stock M."/>
            <person name="Klopp C."/>
            <person name="Guiguen Y."/>
            <person name="Cabau C."/>
            <person name="Parinello H."/>
            <person name="Santidrian Yebra-Pimentel E."/>
            <person name="Kuhl H."/>
            <person name="Dirks R.P."/>
            <person name="Guessner J."/>
            <person name="Wuertz S."/>
            <person name="Du K."/>
            <person name="Schartl M."/>
        </authorList>
    </citation>
    <scope>NUCLEOTIDE SEQUENCE</scope>
    <source>
        <strain evidence="2">STURGEONOMICS-FGT-2020</strain>
        <tissue evidence="2">Whole blood</tissue>
    </source>
</reference>
<protein>
    <submittedName>
        <fullName evidence="2">Leucine-rich repeat transmembrane neuronal protein 3-like</fullName>
    </submittedName>
</protein>
<keyword evidence="2" id="KW-0472">Membrane</keyword>
<proteinExistence type="predicted"/>
<evidence type="ECO:0000313" key="2">
    <source>
        <dbReference type="EMBL" id="KAK1164377.1"/>
    </source>
</evidence>
<keyword evidence="3" id="KW-1185">Reference proteome</keyword>
<evidence type="ECO:0000313" key="3">
    <source>
        <dbReference type="Proteomes" id="UP001230051"/>
    </source>
</evidence>
<comment type="caution">
    <text evidence="2">The sequence shown here is derived from an EMBL/GenBank/DDBJ whole genome shotgun (WGS) entry which is preliminary data.</text>
</comment>
<dbReference type="Proteomes" id="UP001230051">
    <property type="component" value="Unassembled WGS sequence"/>
</dbReference>